<keyword evidence="3" id="KW-1185">Reference proteome</keyword>
<gene>
    <name evidence="2" type="ORF">RI845_03800</name>
</gene>
<reference evidence="3" key="1">
    <citation type="submission" date="2023-09" db="EMBL/GenBank/DDBJ databases">
        <authorList>
            <person name="Li S."/>
            <person name="Li X."/>
            <person name="Zhang C."/>
            <person name="Zhao Z."/>
        </authorList>
    </citation>
    <scope>NUCLEOTIDE SEQUENCE [LARGE SCALE GENOMIC DNA]</scope>
    <source>
        <strain evidence="3">SQ345</strain>
    </source>
</reference>
<feature type="domain" description="DUF7661" evidence="1">
    <location>
        <begin position="7"/>
        <end position="75"/>
    </location>
</feature>
<organism evidence="2 3">
    <name type="scientific">Thalassotalea nanhaiensis</name>
    <dbReference type="NCBI Taxonomy" id="3065648"/>
    <lineage>
        <taxon>Bacteria</taxon>
        <taxon>Pseudomonadati</taxon>
        <taxon>Pseudomonadota</taxon>
        <taxon>Gammaproteobacteria</taxon>
        <taxon>Alteromonadales</taxon>
        <taxon>Colwelliaceae</taxon>
        <taxon>Thalassotalea</taxon>
    </lineage>
</organism>
<dbReference type="RefSeq" id="WP_348388425.1">
    <property type="nucleotide sequence ID" value="NZ_CP134146.1"/>
</dbReference>
<dbReference type="Proteomes" id="UP001248581">
    <property type="component" value="Chromosome"/>
</dbReference>
<dbReference type="Pfam" id="PF24697">
    <property type="entry name" value="DUF7661"/>
    <property type="match status" value="1"/>
</dbReference>
<protein>
    <recommendedName>
        <fullName evidence="1">DUF7661 domain-containing protein</fullName>
    </recommendedName>
</protein>
<sequence>MAYPTKLTFDVFGKKMSVHRINNEWLLFTESDVGMRVRVYDVIIPADMESAKLAIYLDDIYHEFSSENHPKVLLLNG</sequence>
<dbReference type="InterPro" id="IPR056078">
    <property type="entry name" value="DUF7661"/>
</dbReference>
<evidence type="ECO:0000313" key="3">
    <source>
        <dbReference type="Proteomes" id="UP001248581"/>
    </source>
</evidence>
<proteinExistence type="predicted"/>
<evidence type="ECO:0000313" key="2">
    <source>
        <dbReference type="EMBL" id="WNC69281.1"/>
    </source>
</evidence>
<dbReference type="EMBL" id="CP134146">
    <property type="protein sequence ID" value="WNC69281.1"/>
    <property type="molecule type" value="Genomic_DNA"/>
</dbReference>
<evidence type="ECO:0000259" key="1">
    <source>
        <dbReference type="Pfam" id="PF24697"/>
    </source>
</evidence>
<accession>A0ABY9TKN5</accession>
<name>A0ABY9TKN5_9GAMM</name>